<proteinExistence type="predicted"/>
<accession>A0A9P7G2C9</accession>
<dbReference type="OrthoDB" id="3485059at2759"/>
<dbReference type="Proteomes" id="UP000775547">
    <property type="component" value="Unassembled WGS sequence"/>
</dbReference>
<evidence type="ECO:0000313" key="2">
    <source>
        <dbReference type="EMBL" id="KAG5642338.1"/>
    </source>
</evidence>
<gene>
    <name evidence="2" type="ORF">DXG03_002986</name>
</gene>
<evidence type="ECO:0000256" key="1">
    <source>
        <dbReference type="SAM" id="SignalP"/>
    </source>
</evidence>
<dbReference type="Gene3D" id="1.20.1280.140">
    <property type="match status" value="1"/>
</dbReference>
<organism evidence="2 3">
    <name type="scientific">Asterophora parasitica</name>
    <dbReference type="NCBI Taxonomy" id="117018"/>
    <lineage>
        <taxon>Eukaryota</taxon>
        <taxon>Fungi</taxon>
        <taxon>Dikarya</taxon>
        <taxon>Basidiomycota</taxon>
        <taxon>Agaricomycotina</taxon>
        <taxon>Agaricomycetes</taxon>
        <taxon>Agaricomycetidae</taxon>
        <taxon>Agaricales</taxon>
        <taxon>Tricholomatineae</taxon>
        <taxon>Lyophyllaceae</taxon>
        <taxon>Asterophora</taxon>
    </lineage>
</organism>
<dbReference type="Pfam" id="PF12296">
    <property type="entry name" value="HsbA"/>
    <property type="match status" value="1"/>
</dbReference>
<protein>
    <recommendedName>
        <fullName evidence="4">Cell wall galactomannoprotein</fullName>
    </recommendedName>
</protein>
<evidence type="ECO:0008006" key="4">
    <source>
        <dbReference type="Google" id="ProtNLM"/>
    </source>
</evidence>
<sequence>MRFSIVFVLASLVVSSFASTAADVKADIVDISAKLNALDVTVYALPLPSGTLSQALAIHTNVGPLITVLNKGAADAVNVSPNPLSLVDGRAILDSVEALEPTIYHTLNGIVARFTRGLPVGGIVALVKQDLVSWNAASQALEAGLIGSAPVRLVAEATALKARIDAAFAAAIAAFP</sequence>
<comment type="caution">
    <text evidence="2">The sequence shown here is derived from an EMBL/GenBank/DDBJ whole genome shotgun (WGS) entry which is preliminary data.</text>
</comment>
<keyword evidence="3" id="KW-1185">Reference proteome</keyword>
<dbReference type="AlphaFoldDB" id="A0A9P7G2C9"/>
<name>A0A9P7G2C9_9AGAR</name>
<keyword evidence="1" id="KW-0732">Signal</keyword>
<evidence type="ECO:0000313" key="3">
    <source>
        <dbReference type="Proteomes" id="UP000775547"/>
    </source>
</evidence>
<feature type="chain" id="PRO_5040216748" description="Cell wall galactomannoprotein" evidence="1">
    <location>
        <begin position="19"/>
        <end position="176"/>
    </location>
</feature>
<reference evidence="2" key="2">
    <citation type="submission" date="2021-10" db="EMBL/GenBank/DDBJ databases">
        <title>Phylogenomics reveals ancestral predisposition of the termite-cultivated fungus Termitomyces towards a domesticated lifestyle.</title>
        <authorList>
            <person name="Auxier B."/>
            <person name="Grum-Grzhimaylo A."/>
            <person name="Cardenas M.E."/>
            <person name="Lodge J.D."/>
            <person name="Laessoe T."/>
            <person name="Pedersen O."/>
            <person name="Smith M.E."/>
            <person name="Kuyper T.W."/>
            <person name="Franco-Molano E.A."/>
            <person name="Baroni T.J."/>
            <person name="Aanen D.K."/>
        </authorList>
    </citation>
    <scope>NUCLEOTIDE SEQUENCE</scope>
    <source>
        <strain evidence="2">AP01</strain>
        <tissue evidence="2">Mycelium</tissue>
    </source>
</reference>
<dbReference type="EMBL" id="JABCKV010000194">
    <property type="protein sequence ID" value="KAG5642338.1"/>
    <property type="molecule type" value="Genomic_DNA"/>
</dbReference>
<reference evidence="2" key="1">
    <citation type="submission" date="2020-07" db="EMBL/GenBank/DDBJ databases">
        <authorList>
            <person name="Nieuwenhuis M."/>
            <person name="Van De Peppel L.J.J."/>
        </authorList>
    </citation>
    <scope>NUCLEOTIDE SEQUENCE</scope>
    <source>
        <strain evidence="2">AP01</strain>
        <tissue evidence="2">Mycelium</tissue>
    </source>
</reference>
<dbReference type="InterPro" id="IPR021054">
    <property type="entry name" value="Cell_wall_mannoprotein_1"/>
</dbReference>
<feature type="signal peptide" evidence="1">
    <location>
        <begin position="1"/>
        <end position="18"/>
    </location>
</feature>